<keyword evidence="10" id="KW-1185">Reference proteome</keyword>
<dbReference type="AlphaFoldDB" id="C1DUI5"/>
<dbReference type="RefSeq" id="WP_012674595.1">
    <property type="nucleotide sequence ID" value="NC_012438.1"/>
</dbReference>
<evidence type="ECO:0000259" key="8">
    <source>
        <dbReference type="SMART" id="SM00014"/>
    </source>
</evidence>
<dbReference type="InterPro" id="IPR000326">
    <property type="entry name" value="PAP2/HPO"/>
</dbReference>
<dbReference type="KEGG" id="saf:SULAZ_0791"/>
<dbReference type="SMART" id="SM00014">
    <property type="entry name" value="acidPPc"/>
    <property type="match status" value="1"/>
</dbReference>
<comment type="subcellular location">
    <subcellularLocation>
        <location evidence="1">Cell membrane</location>
        <topology evidence="1">Multi-pass membrane protein</topology>
    </subcellularLocation>
</comment>
<evidence type="ECO:0000313" key="9">
    <source>
        <dbReference type="EMBL" id="ACN99277.1"/>
    </source>
</evidence>
<sequence>MRRDWEVAIKWNIELFYLINHRRFKFLDRFYRYFFYMGKTYSLPIYFLLFYIFTGTSAFKHLIVSLIITGILMPTLKYIFRHKRPSSLLENVYLLEPVSLKSFPSADSGYVATIFAVSLFYGSLPLSIILFILMILVGYGRVYMGAHFPLDVITGYLFGVFSGLIGLYFLSYF</sequence>
<evidence type="ECO:0000256" key="7">
    <source>
        <dbReference type="SAM" id="Phobius"/>
    </source>
</evidence>
<dbReference type="GO" id="GO:0005886">
    <property type="term" value="C:plasma membrane"/>
    <property type="evidence" value="ECO:0007669"/>
    <property type="project" value="UniProtKB-SubCell"/>
</dbReference>
<dbReference type="EC" id="3.6.1.27" evidence="9"/>
<organism evidence="9 10">
    <name type="scientific">Sulfurihydrogenibium azorense (strain DSM 15241 / OCM 825 / Az-Fu1)</name>
    <dbReference type="NCBI Taxonomy" id="204536"/>
    <lineage>
        <taxon>Bacteria</taxon>
        <taxon>Pseudomonadati</taxon>
        <taxon>Aquificota</taxon>
        <taxon>Aquificia</taxon>
        <taxon>Aquificales</taxon>
        <taxon>Hydrogenothermaceae</taxon>
        <taxon>Sulfurihydrogenibium</taxon>
    </lineage>
</organism>
<dbReference type="eggNOG" id="COG0671">
    <property type="taxonomic scope" value="Bacteria"/>
</dbReference>
<accession>C1DUI5</accession>
<keyword evidence="2" id="KW-1003">Cell membrane</keyword>
<dbReference type="Gene3D" id="1.20.144.10">
    <property type="entry name" value="Phosphatidic acid phosphatase type 2/haloperoxidase"/>
    <property type="match status" value="1"/>
</dbReference>
<dbReference type="OrthoDB" id="9789113at2"/>
<proteinExistence type="predicted"/>
<evidence type="ECO:0000313" key="10">
    <source>
        <dbReference type="Proteomes" id="UP000001369"/>
    </source>
</evidence>
<protein>
    <submittedName>
        <fullName evidence="9">Undecaprenyl-diphosphatase (Dolicholpyrophosphatase)</fullName>
        <ecNumber evidence="9">3.6.1.27</ecNumber>
    </submittedName>
</protein>
<evidence type="ECO:0000256" key="2">
    <source>
        <dbReference type="ARBA" id="ARBA00022475"/>
    </source>
</evidence>
<reference evidence="9 10" key="1">
    <citation type="journal article" date="2009" name="J. Bacteriol.">
        <title>Complete and draft genome sequences of six members of the Aquificales.</title>
        <authorList>
            <person name="Reysenbach A.L."/>
            <person name="Hamamura N."/>
            <person name="Podar M."/>
            <person name="Griffiths E."/>
            <person name="Ferreira S."/>
            <person name="Hochstein R."/>
            <person name="Heidelberg J."/>
            <person name="Johnson J."/>
            <person name="Mead D."/>
            <person name="Pohorille A."/>
            <person name="Sarmiento M."/>
            <person name="Schweighofer K."/>
            <person name="Seshadri R."/>
            <person name="Voytek M.A."/>
        </authorList>
    </citation>
    <scope>NUCLEOTIDE SEQUENCE [LARGE SCALE GENOMIC DNA]</scope>
    <source>
        <strain evidence="10">Az-Fu1 / DSM 15241 / OCM 825</strain>
    </source>
</reference>
<dbReference type="EMBL" id="CP001229">
    <property type="protein sequence ID" value="ACN99277.1"/>
    <property type="molecule type" value="Genomic_DNA"/>
</dbReference>
<name>C1DUI5_SULAA</name>
<keyword evidence="3 7" id="KW-0812">Transmembrane</keyword>
<evidence type="ECO:0000256" key="3">
    <source>
        <dbReference type="ARBA" id="ARBA00022692"/>
    </source>
</evidence>
<evidence type="ECO:0000256" key="4">
    <source>
        <dbReference type="ARBA" id="ARBA00022801"/>
    </source>
</evidence>
<keyword evidence="6 7" id="KW-0472">Membrane</keyword>
<dbReference type="PANTHER" id="PTHR14969:SF62">
    <property type="entry name" value="DECAPRENYLPHOSPHORYL-5-PHOSPHORIBOSE PHOSPHATASE RV3807C-RELATED"/>
    <property type="match status" value="1"/>
</dbReference>
<feature type="transmembrane region" description="Helical" evidence="7">
    <location>
        <begin position="152"/>
        <end position="170"/>
    </location>
</feature>
<evidence type="ECO:0000256" key="1">
    <source>
        <dbReference type="ARBA" id="ARBA00004651"/>
    </source>
</evidence>
<dbReference type="SUPFAM" id="SSF48317">
    <property type="entry name" value="Acid phosphatase/Vanadium-dependent haloperoxidase"/>
    <property type="match status" value="1"/>
</dbReference>
<keyword evidence="4 9" id="KW-0378">Hydrolase</keyword>
<keyword evidence="5 7" id="KW-1133">Transmembrane helix</keyword>
<feature type="transmembrane region" description="Helical" evidence="7">
    <location>
        <begin position="33"/>
        <end position="53"/>
    </location>
</feature>
<feature type="transmembrane region" description="Helical" evidence="7">
    <location>
        <begin position="110"/>
        <end position="140"/>
    </location>
</feature>
<dbReference type="STRING" id="204536.SULAZ_0791"/>
<evidence type="ECO:0000256" key="6">
    <source>
        <dbReference type="ARBA" id="ARBA00023136"/>
    </source>
</evidence>
<feature type="domain" description="Phosphatidic acid phosphatase type 2/haloperoxidase" evidence="8">
    <location>
        <begin position="60"/>
        <end position="167"/>
    </location>
</feature>
<evidence type="ECO:0000256" key="5">
    <source>
        <dbReference type="ARBA" id="ARBA00022989"/>
    </source>
</evidence>
<dbReference type="GO" id="GO:0050380">
    <property type="term" value="F:undecaprenyl-diphosphatase activity"/>
    <property type="evidence" value="ECO:0007669"/>
    <property type="project" value="UniProtKB-EC"/>
</dbReference>
<dbReference type="Proteomes" id="UP000001369">
    <property type="component" value="Chromosome"/>
</dbReference>
<feature type="transmembrane region" description="Helical" evidence="7">
    <location>
        <begin position="59"/>
        <end position="80"/>
    </location>
</feature>
<dbReference type="HOGENOM" id="CLU_072573_10_1_0"/>
<dbReference type="InterPro" id="IPR036938">
    <property type="entry name" value="PAP2/HPO_sf"/>
</dbReference>
<gene>
    <name evidence="9" type="ordered locus">SULAZ_0791</name>
</gene>
<dbReference type="PANTHER" id="PTHR14969">
    <property type="entry name" value="SPHINGOSINE-1-PHOSPHATE PHOSPHOHYDROLASE"/>
    <property type="match status" value="1"/>
</dbReference>
<dbReference type="Pfam" id="PF01569">
    <property type="entry name" value="PAP2"/>
    <property type="match status" value="1"/>
</dbReference>